<name>A0ABV0YCI7_9TELE</name>
<protein>
    <submittedName>
        <fullName evidence="2">Uncharacterized protein</fullName>
    </submittedName>
</protein>
<sequence length="101" mass="10894">MTLPCFTTRMLPTLDQQAAEDCGNPWNRRDQGCRQGATGMLECGASEEIRAASPSQAVNRNAASRVERGGGGGLAWQSEEGDTNKQGRLHACEWGDRNTTP</sequence>
<feature type="compositionally biased region" description="Basic and acidic residues" evidence="1">
    <location>
        <begin position="82"/>
        <end position="101"/>
    </location>
</feature>
<organism evidence="2 3">
    <name type="scientific">Ameca splendens</name>
    <dbReference type="NCBI Taxonomy" id="208324"/>
    <lineage>
        <taxon>Eukaryota</taxon>
        <taxon>Metazoa</taxon>
        <taxon>Chordata</taxon>
        <taxon>Craniata</taxon>
        <taxon>Vertebrata</taxon>
        <taxon>Euteleostomi</taxon>
        <taxon>Actinopterygii</taxon>
        <taxon>Neopterygii</taxon>
        <taxon>Teleostei</taxon>
        <taxon>Neoteleostei</taxon>
        <taxon>Acanthomorphata</taxon>
        <taxon>Ovalentaria</taxon>
        <taxon>Atherinomorphae</taxon>
        <taxon>Cyprinodontiformes</taxon>
        <taxon>Goodeidae</taxon>
        <taxon>Ameca</taxon>
    </lineage>
</organism>
<evidence type="ECO:0000313" key="3">
    <source>
        <dbReference type="Proteomes" id="UP001469553"/>
    </source>
</evidence>
<proteinExistence type="predicted"/>
<gene>
    <name evidence="2" type="ORF">AMECASPLE_014302</name>
</gene>
<dbReference type="Proteomes" id="UP001469553">
    <property type="component" value="Unassembled WGS sequence"/>
</dbReference>
<comment type="caution">
    <text evidence="2">The sequence shown here is derived from an EMBL/GenBank/DDBJ whole genome shotgun (WGS) entry which is preliminary data.</text>
</comment>
<dbReference type="EMBL" id="JAHRIP010029180">
    <property type="protein sequence ID" value="MEQ2291538.1"/>
    <property type="molecule type" value="Genomic_DNA"/>
</dbReference>
<evidence type="ECO:0000313" key="2">
    <source>
        <dbReference type="EMBL" id="MEQ2291538.1"/>
    </source>
</evidence>
<evidence type="ECO:0000256" key="1">
    <source>
        <dbReference type="SAM" id="MobiDB-lite"/>
    </source>
</evidence>
<keyword evidence="3" id="KW-1185">Reference proteome</keyword>
<reference evidence="2 3" key="1">
    <citation type="submission" date="2021-06" db="EMBL/GenBank/DDBJ databases">
        <authorList>
            <person name="Palmer J.M."/>
        </authorList>
    </citation>
    <scope>NUCLEOTIDE SEQUENCE [LARGE SCALE GENOMIC DNA]</scope>
    <source>
        <strain evidence="2 3">AS_MEX2019</strain>
        <tissue evidence="2">Muscle</tissue>
    </source>
</reference>
<feature type="region of interest" description="Disordered" evidence="1">
    <location>
        <begin position="54"/>
        <end position="101"/>
    </location>
</feature>
<accession>A0ABV0YCI7</accession>